<dbReference type="InterPro" id="IPR003439">
    <property type="entry name" value="ABC_transporter-like_ATP-bd"/>
</dbReference>
<dbReference type="PANTHER" id="PTHR42939">
    <property type="entry name" value="ABC TRANSPORTER ATP-BINDING PROTEIN ALBC-RELATED"/>
    <property type="match status" value="1"/>
</dbReference>
<comment type="caution">
    <text evidence="5">The sequence shown here is derived from an EMBL/GenBank/DDBJ whole genome shotgun (WGS) entry which is preliminary data.</text>
</comment>
<sequence length="232" mass="25584">MLEAKDLRKQYPDKLALRGLNLQIEEGEVFCLLGQNGAGKSTTINLFLGFIEPTAGAAYLNGLEVAANPLKIKQHLAYIPENVMLYPHLTGLENLSLFSSLAGFSYKEKELLAYLDQAGLPVEAVQRRVSTYSKGMRQKVGIAIAVAKHAKVLLLDEPTSGLDPKASNEFSELLRQLSQQGTAVFMATHDIFRAKEVGTRVGIMREGELVDVRPTATLNANELEQLYLTYMQ</sequence>
<keyword evidence="3 5" id="KW-0067">ATP-binding</keyword>
<proteinExistence type="predicted"/>
<dbReference type="SUPFAM" id="SSF52540">
    <property type="entry name" value="P-loop containing nucleoside triphosphate hydrolases"/>
    <property type="match status" value="1"/>
</dbReference>
<name>A0ABS3T8Y9_9BACT</name>
<gene>
    <name evidence="5" type="ORF">J4D97_00435</name>
</gene>
<keyword evidence="6" id="KW-1185">Reference proteome</keyword>
<keyword evidence="1" id="KW-0813">Transport</keyword>
<reference evidence="5 6" key="1">
    <citation type="submission" date="2021-03" db="EMBL/GenBank/DDBJ databases">
        <authorList>
            <person name="Kim M.K."/>
        </authorList>
    </citation>
    <scope>NUCLEOTIDE SEQUENCE [LARGE SCALE GENOMIC DNA]</scope>
    <source>
        <strain evidence="5 6">BT507</strain>
    </source>
</reference>
<dbReference type="Gene3D" id="3.40.50.300">
    <property type="entry name" value="P-loop containing nucleotide triphosphate hydrolases"/>
    <property type="match status" value="1"/>
</dbReference>
<evidence type="ECO:0000256" key="3">
    <source>
        <dbReference type="ARBA" id="ARBA00022840"/>
    </source>
</evidence>
<dbReference type="InterPro" id="IPR003593">
    <property type="entry name" value="AAA+_ATPase"/>
</dbReference>
<dbReference type="Proteomes" id="UP000670527">
    <property type="component" value="Unassembled WGS sequence"/>
</dbReference>
<dbReference type="InterPro" id="IPR017871">
    <property type="entry name" value="ABC_transporter-like_CS"/>
</dbReference>
<dbReference type="InterPro" id="IPR027417">
    <property type="entry name" value="P-loop_NTPase"/>
</dbReference>
<dbReference type="InterPro" id="IPR051782">
    <property type="entry name" value="ABC_Transporter_VariousFunc"/>
</dbReference>
<dbReference type="PROSITE" id="PS00211">
    <property type="entry name" value="ABC_TRANSPORTER_1"/>
    <property type="match status" value="1"/>
</dbReference>
<organism evidence="5 6">
    <name type="scientific">Hymenobacter defluvii</name>
    <dbReference type="NCBI Taxonomy" id="2054411"/>
    <lineage>
        <taxon>Bacteria</taxon>
        <taxon>Pseudomonadati</taxon>
        <taxon>Bacteroidota</taxon>
        <taxon>Cytophagia</taxon>
        <taxon>Cytophagales</taxon>
        <taxon>Hymenobacteraceae</taxon>
        <taxon>Hymenobacter</taxon>
    </lineage>
</organism>
<accession>A0ABS3T8Y9</accession>
<protein>
    <submittedName>
        <fullName evidence="5">ABC transporter ATP-binding protein</fullName>
    </submittedName>
</protein>
<evidence type="ECO:0000256" key="2">
    <source>
        <dbReference type="ARBA" id="ARBA00022741"/>
    </source>
</evidence>
<dbReference type="GO" id="GO:0005524">
    <property type="term" value="F:ATP binding"/>
    <property type="evidence" value="ECO:0007669"/>
    <property type="project" value="UniProtKB-KW"/>
</dbReference>
<evidence type="ECO:0000259" key="4">
    <source>
        <dbReference type="PROSITE" id="PS50893"/>
    </source>
</evidence>
<feature type="domain" description="ABC transporter" evidence="4">
    <location>
        <begin position="2"/>
        <end position="231"/>
    </location>
</feature>
<evidence type="ECO:0000313" key="6">
    <source>
        <dbReference type="Proteomes" id="UP000670527"/>
    </source>
</evidence>
<dbReference type="CDD" id="cd03230">
    <property type="entry name" value="ABC_DR_subfamily_A"/>
    <property type="match status" value="1"/>
</dbReference>
<dbReference type="PROSITE" id="PS50893">
    <property type="entry name" value="ABC_TRANSPORTER_2"/>
    <property type="match status" value="1"/>
</dbReference>
<keyword evidence="2" id="KW-0547">Nucleotide-binding</keyword>
<dbReference type="EMBL" id="JAGETX010000001">
    <property type="protein sequence ID" value="MBO3269099.1"/>
    <property type="molecule type" value="Genomic_DNA"/>
</dbReference>
<dbReference type="SMART" id="SM00382">
    <property type="entry name" value="AAA"/>
    <property type="match status" value="1"/>
</dbReference>
<dbReference type="Pfam" id="PF00005">
    <property type="entry name" value="ABC_tran"/>
    <property type="match status" value="1"/>
</dbReference>
<evidence type="ECO:0000313" key="5">
    <source>
        <dbReference type="EMBL" id="MBO3269099.1"/>
    </source>
</evidence>
<dbReference type="PANTHER" id="PTHR42939:SF1">
    <property type="entry name" value="ABC TRANSPORTER ATP-BINDING PROTEIN ALBC-RELATED"/>
    <property type="match status" value="1"/>
</dbReference>
<evidence type="ECO:0000256" key="1">
    <source>
        <dbReference type="ARBA" id="ARBA00022448"/>
    </source>
</evidence>